<keyword evidence="1" id="KW-0378">Hydrolase</keyword>
<dbReference type="AlphaFoldDB" id="A0A101ML27"/>
<reference evidence="3 4" key="1">
    <citation type="submission" date="2015-10" db="EMBL/GenBank/DDBJ databases">
        <title>Genome sequencing of Penicillium freii.</title>
        <authorList>
            <person name="Nguyen H.D."/>
            <person name="Visagie C.M."/>
            <person name="Seifert K.A."/>
        </authorList>
    </citation>
    <scope>NUCLEOTIDE SEQUENCE [LARGE SCALE GENOMIC DNA]</scope>
    <source>
        <strain evidence="3 4">DAOM 242723</strain>
    </source>
</reference>
<dbReference type="GO" id="GO:0019748">
    <property type="term" value="P:secondary metabolic process"/>
    <property type="evidence" value="ECO:0007669"/>
    <property type="project" value="TreeGrafter"/>
</dbReference>
<evidence type="ECO:0000259" key="2">
    <source>
        <dbReference type="Pfam" id="PF03959"/>
    </source>
</evidence>
<gene>
    <name evidence="3" type="ORF">ACN42_g4622</name>
</gene>
<sequence>MQYAGAGPYLRYVEYPQQASVPGLVRKMGEISGEGTSEQAWRNAFDWFYPEVLDEQSRFKKSIRRSVEYLEDCVRKLGPFDGLIGYCEGASIGAALIYDRLARGLDNPFKCALFYSGYAPYLSDGSKFVLADDVGTIFNFPTCHVIGSDDPMIEGCKTLLNLCDSSKAIVIEGGAGHLMPQDRISTDAVLTGFCTMVEAAVPI</sequence>
<dbReference type="InterPro" id="IPR029058">
    <property type="entry name" value="AB_hydrolase_fold"/>
</dbReference>
<proteinExistence type="predicted"/>
<keyword evidence="4" id="KW-1185">Reference proteome</keyword>
<dbReference type="Proteomes" id="UP000055045">
    <property type="component" value="Unassembled WGS sequence"/>
</dbReference>
<name>A0A101ML27_PENFR</name>
<dbReference type="GO" id="GO:0017000">
    <property type="term" value="P:antibiotic biosynthetic process"/>
    <property type="evidence" value="ECO:0007669"/>
    <property type="project" value="UniProtKB-ARBA"/>
</dbReference>
<dbReference type="STRING" id="48697.A0A101ML27"/>
<evidence type="ECO:0000313" key="3">
    <source>
        <dbReference type="EMBL" id="KUM62492.1"/>
    </source>
</evidence>
<dbReference type="PANTHER" id="PTHR48070:SF4">
    <property type="entry name" value="ESTERASE ALNB"/>
    <property type="match status" value="1"/>
</dbReference>
<dbReference type="InterPro" id="IPR005645">
    <property type="entry name" value="FSH-like_dom"/>
</dbReference>
<dbReference type="InterPro" id="IPR050593">
    <property type="entry name" value="LovG"/>
</dbReference>
<dbReference type="GO" id="GO:0072330">
    <property type="term" value="P:monocarboxylic acid biosynthetic process"/>
    <property type="evidence" value="ECO:0007669"/>
    <property type="project" value="UniProtKB-ARBA"/>
</dbReference>
<comment type="caution">
    <text evidence="3">The sequence shown here is derived from an EMBL/GenBank/DDBJ whole genome shotgun (WGS) entry which is preliminary data.</text>
</comment>
<organism evidence="3 4">
    <name type="scientific">Penicillium freii</name>
    <dbReference type="NCBI Taxonomy" id="48697"/>
    <lineage>
        <taxon>Eukaryota</taxon>
        <taxon>Fungi</taxon>
        <taxon>Dikarya</taxon>
        <taxon>Ascomycota</taxon>
        <taxon>Pezizomycotina</taxon>
        <taxon>Eurotiomycetes</taxon>
        <taxon>Eurotiomycetidae</taxon>
        <taxon>Eurotiales</taxon>
        <taxon>Aspergillaceae</taxon>
        <taxon>Penicillium</taxon>
    </lineage>
</organism>
<accession>A0A101ML27</accession>
<dbReference type="Gene3D" id="3.40.50.1820">
    <property type="entry name" value="alpha/beta hydrolase"/>
    <property type="match status" value="1"/>
</dbReference>
<dbReference type="GO" id="GO:0005737">
    <property type="term" value="C:cytoplasm"/>
    <property type="evidence" value="ECO:0007669"/>
    <property type="project" value="TreeGrafter"/>
</dbReference>
<dbReference type="GO" id="GO:0016787">
    <property type="term" value="F:hydrolase activity"/>
    <property type="evidence" value="ECO:0007669"/>
    <property type="project" value="UniProtKB-KW"/>
</dbReference>
<evidence type="ECO:0000256" key="1">
    <source>
        <dbReference type="ARBA" id="ARBA00022801"/>
    </source>
</evidence>
<dbReference type="SUPFAM" id="SSF53474">
    <property type="entry name" value="alpha/beta-Hydrolases"/>
    <property type="match status" value="1"/>
</dbReference>
<evidence type="ECO:0000313" key="4">
    <source>
        <dbReference type="Proteomes" id="UP000055045"/>
    </source>
</evidence>
<dbReference type="PANTHER" id="PTHR48070">
    <property type="entry name" value="ESTERASE OVCA2"/>
    <property type="match status" value="1"/>
</dbReference>
<feature type="domain" description="Serine hydrolase" evidence="2">
    <location>
        <begin position="38"/>
        <end position="185"/>
    </location>
</feature>
<dbReference type="Pfam" id="PF03959">
    <property type="entry name" value="FSH1"/>
    <property type="match status" value="1"/>
</dbReference>
<protein>
    <recommendedName>
        <fullName evidence="2">Serine hydrolase domain-containing protein</fullName>
    </recommendedName>
</protein>
<dbReference type="EMBL" id="LLXE01000099">
    <property type="protein sequence ID" value="KUM62492.1"/>
    <property type="molecule type" value="Genomic_DNA"/>
</dbReference>
<dbReference type="GO" id="GO:0005634">
    <property type="term" value="C:nucleus"/>
    <property type="evidence" value="ECO:0007669"/>
    <property type="project" value="TreeGrafter"/>
</dbReference>